<keyword evidence="2" id="KW-1185">Reference proteome</keyword>
<dbReference type="SUPFAM" id="SSF160272">
    <property type="entry name" value="Shew3726-like"/>
    <property type="match status" value="1"/>
</dbReference>
<dbReference type="Pfam" id="PF07369">
    <property type="entry name" value="DUF1488"/>
    <property type="match status" value="1"/>
</dbReference>
<reference evidence="1 2" key="1">
    <citation type="submission" date="2019-11" db="EMBL/GenBank/DDBJ databases">
        <title>Metabolism of dissolved organic matter in forest soils.</title>
        <authorList>
            <person name="Cyle K.T."/>
            <person name="Wilhelm R.C."/>
            <person name="Martinez C.E."/>
        </authorList>
    </citation>
    <scope>NUCLEOTIDE SEQUENCE [LARGE SCALE GENOMIC DNA]</scope>
    <source>
        <strain evidence="1 2">1N</strain>
    </source>
</reference>
<evidence type="ECO:0000313" key="2">
    <source>
        <dbReference type="Proteomes" id="UP000652198"/>
    </source>
</evidence>
<dbReference type="EMBL" id="WOEY01000078">
    <property type="protein sequence ID" value="NPT43465.1"/>
    <property type="molecule type" value="Genomic_DNA"/>
</dbReference>
<comment type="caution">
    <text evidence="1">The sequence shown here is derived from an EMBL/GenBank/DDBJ whole genome shotgun (WGS) entry which is preliminary data.</text>
</comment>
<dbReference type="Proteomes" id="UP000652198">
    <property type="component" value="Unassembled WGS sequence"/>
</dbReference>
<protein>
    <submittedName>
        <fullName evidence="1">DUF1488 family protein</fullName>
    </submittedName>
</protein>
<organism evidence="1 2">
    <name type="scientific">Paraburkholderia solitsugae</name>
    <dbReference type="NCBI Taxonomy" id="2675748"/>
    <lineage>
        <taxon>Bacteria</taxon>
        <taxon>Pseudomonadati</taxon>
        <taxon>Pseudomonadota</taxon>
        <taxon>Betaproteobacteria</taxon>
        <taxon>Burkholderiales</taxon>
        <taxon>Burkholderiaceae</taxon>
        <taxon>Paraburkholderia</taxon>
    </lineage>
</organism>
<sequence>MLFTLSVRNREVECTVTRDALEQHFWLTPDADAARTIRAFEDGRDRIVALARRKLLARSAEPVRLTVKDFAPR</sequence>
<name>A0ABX2BTY7_9BURK</name>
<dbReference type="RefSeq" id="WP_172312701.1">
    <property type="nucleotide sequence ID" value="NZ_WOEY01000078.1"/>
</dbReference>
<accession>A0ABX2BTY7</accession>
<gene>
    <name evidence="1" type="ORF">GNZ12_19565</name>
</gene>
<dbReference type="InterPro" id="IPR009962">
    <property type="entry name" value="DUF1488"/>
</dbReference>
<evidence type="ECO:0000313" key="1">
    <source>
        <dbReference type="EMBL" id="NPT43465.1"/>
    </source>
</evidence>
<dbReference type="InterPro" id="IPR036692">
    <property type="entry name" value="Shew3726-like_sf"/>
</dbReference>
<proteinExistence type="predicted"/>